<dbReference type="SUPFAM" id="SSF46785">
    <property type="entry name" value="Winged helix' DNA-binding domain"/>
    <property type="match status" value="1"/>
</dbReference>
<feature type="domain" description="HTH marR-type" evidence="1">
    <location>
        <begin position="14"/>
        <end position="150"/>
    </location>
</feature>
<dbReference type="InterPro" id="IPR000835">
    <property type="entry name" value="HTH_MarR-typ"/>
</dbReference>
<organism evidence="2 3">
    <name type="scientific">Natranaerobius thermophilus (strain ATCC BAA-1301 / DSM 18059 / JW/NM-WN-LF)</name>
    <dbReference type="NCBI Taxonomy" id="457570"/>
    <lineage>
        <taxon>Bacteria</taxon>
        <taxon>Bacillati</taxon>
        <taxon>Bacillota</taxon>
        <taxon>Clostridia</taxon>
        <taxon>Natranaerobiales</taxon>
        <taxon>Natranaerobiaceae</taxon>
        <taxon>Natranaerobius</taxon>
    </lineage>
</organism>
<evidence type="ECO:0000313" key="2">
    <source>
        <dbReference type="EMBL" id="ACB85526.1"/>
    </source>
</evidence>
<dbReference type="KEGG" id="nth:Nther_1956"/>
<dbReference type="HOGENOM" id="CLU_083287_27_8_9"/>
<sequence length="154" mass="18188">MKNNYSQSIHDKDYDEFIQDIELLIRNVNSVIKRRGREILQDFNITPPQFIALQSLTKEGDLTIGELSDRLFLACSTVTDLVDRMEKNELVKRYRDDKDRRIVRIKVLEKGHKLISEVIAARQEYLKNILKDLSKSERERIIFALTQLNELMNH</sequence>
<dbReference type="PROSITE" id="PS50995">
    <property type="entry name" value="HTH_MARR_2"/>
    <property type="match status" value="1"/>
</dbReference>
<name>B2A6J3_NATTJ</name>
<accession>B2A6J3</accession>
<dbReference type="eggNOG" id="COG1846">
    <property type="taxonomic scope" value="Bacteria"/>
</dbReference>
<evidence type="ECO:0000313" key="3">
    <source>
        <dbReference type="Proteomes" id="UP000001683"/>
    </source>
</evidence>
<dbReference type="SMART" id="SM00347">
    <property type="entry name" value="HTH_MARR"/>
    <property type="match status" value="1"/>
</dbReference>
<dbReference type="STRING" id="457570.Nther_1956"/>
<dbReference type="InterPro" id="IPR036390">
    <property type="entry name" value="WH_DNA-bd_sf"/>
</dbReference>
<evidence type="ECO:0000259" key="1">
    <source>
        <dbReference type="PROSITE" id="PS50995"/>
    </source>
</evidence>
<dbReference type="PRINTS" id="PR00598">
    <property type="entry name" value="HTHMARR"/>
</dbReference>
<dbReference type="InterPro" id="IPR039422">
    <property type="entry name" value="MarR/SlyA-like"/>
</dbReference>
<dbReference type="PANTHER" id="PTHR33164">
    <property type="entry name" value="TRANSCRIPTIONAL REGULATOR, MARR FAMILY"/>
    <property type="match status" value="1"/>
</dbReference>
<dbReference type="EMBL" id="CP001034">
    <property type="protein sequence ID" value="ACB85526.1"/>
    <property type="molecule type" value="Genomic_DNA"/>
</dbReference>
<protein>
    <submittedName>
        <fullName evidence="2">Transcriptional regulator</fullName>
    </submittedName>
</protein>
<dbReference type="FunCoup" id="B2A6J3">
    <property type="interactions" value="3"/>
</dbReference>
<dbReference type="InParanoid" id="B2A6J3"/>
<dbReference type="InterPro" id="IPR036388">
    <property type="entry name" value="WH-like_DNA-bd_sf"/>
</dbReference>
<dbReference type="GO" id="GO:0003700">
    <property type="term" value="F:DNA-binding transcription factor activity"/>
    <property type="evidence" value="ECO:0007669"/>
    <property type="project" value="InterPro"/>
</dbReference>
<dbReference type="OrthoDB" id="6462103at2"/>
<reference evidence="2 3" key="2">
    <citation type="journal article" date="2011" name="J. Bacteriol.">
        <title>Complete genome sequence of the anaerobic, halophilic alkalithermophile Natranaerobius thermophilus JW/NM-WN-LF.</title>
        <authorList>
            <person name="Zhao B."/>
            <person name="Mesbah N.M."/>
            <person name="Dalin E."/>
            <person name="Goodwin L."/>
            <person name="Nolan M."/>
            <person name="Pitluck S."/>
            <person name="Chertkov O."/>
            <person name="Brettin T.S."/>
            <person name="Han J."/>
            <person name="Larimer F.W."/>
            <person name="Land M.L."/>
            <person name="Hauser L."/>
            <person name="Kyrpides N."/>
            <person name="Wiegel J."/>
        </authorList>
    </citation>
    <scope>NUCLEOTIDE SEQUENCE [LARGE SCALE GENOMIC DNA]</scope>
    <source>
        <strain evidence="3">ATCC BAA-1301 / DSM 18059 / JW/NM-WN-LF</strain>
    </source>
</reference>
<dbReference type="Proteomes" id="UP000001683">
    <property type="component" value="Chromosome"/>
</dbReference>
<gene>
    <name evidence="2" type="ordered locus">Nther_1956</name>
</gene>
<proteinExistence type="predicted"/>
<keyword evidence="3" id="KW-1185">Reference proteome</keyword>
<dbReference type="Pfam" id="PF01047">
    <property type="entry name" value="MarR"/>
    <property type="match status" value="1"/>
</dbReference>
<dbReference type="AlphaFoldDB" id="B2A6J3"/>
<dbReference type="PANTHER" id="PTHR33164:SF99">
    <property type="entry name" value="MARR FAMILY REGULATORY PROTEIN"/>
    <property type="match status" value="1"/>
</dbReference>
<dbReference type="RefSeq" id="WP_012448385.1">
    <property type="nucleotide sequence ID" value="NC_010718.1"/>
</dbReference>
<dbReference type="GO" id="GO:0006950">
    <property type="term" value="P:response to stress"/>
    <property type="evidence" value="ECO:0007669"/>
    <property type="project" value="TreeGrafter"/>
</dbReference>
<reference evidence="2 3" key="1">
    <citation type="submission" date="2008-04" db="EMBL/GenBank/DDBJ databases">
        <title>Complete sequence of chromosome of Natranaerobius thermophilus JW/NM-WN-LF.</title>
        <authorList>
            <consortium name="US DOE Joint Genome Institute"/>
            <person name="Copeland A."/>
            <person name="Lucas S."/>
            <person name="Lapidus A."/>
            <person name="Glavina del Rio T."/>
            <person name="Dalin E."/>
            <person name="Tice H."/>
            <person name="Bruce D."/>
            <person name="Goodwin L."/>
            <person name="Pitluck S."/>
            <person name="Chertkov O."/>
            <person name="Brettin T."/>
            <person name="Detter J.C."/>
            <person name="Han C."/>
            <person name="Kuske C.R."/>
            <person name="Schmutz J."/>
            <person name="Larimer F."/>
            <person name="Land M."/>
            <person name="Hauser L."/>
            <person name="Kyrpides N."/>
            <person name="Lykidis A."/>
            <person name="Mesbah N.M."/>
            <person name="Wiegel J."/>
        </authorList>
    </citation>
    <scope>NUCLEOTIDE SEQUENCE [LARGE SCALE GENOMIC DNA]</scope>
    <source>
        <strain evidence="3">ATCC BAA-1301 / DSM 18059 / JW/NM-WN-LF</strain>
    </source>
</reference>
<dbReference type="Gene3D" id="1.10.10.10">
    <property type="entry name" value="Winged helix-like DNA-binding domain superfamily/Winged helix DNA-binding domain"/>
    <property type="match status" value="1"/>
</dbReference>